<accession>V6IZ35</accession>
<gene>
    <name evidence="4" type="ORF">P343_05205</name>
</gene>
<dbReference type="Gene3D" id="1.10.357.10">
    <property type="entry name" value="Tetracycline Repressor, domain 2"/>
    <property type="match status" value="1"/>
</dbReference>
<organism evidence="4 5">
    <name type="scientific">Sporolactobacillus laevolacticus DSM 442</name>
    <dbReference type="NCBI Taxonomy" id="1395513"/>
    <lineage>
        <taxon>Bacteria</taxon>
        <taxon>Bacillati</taxon>
        <taxon>Bacillota</taxon>
        <taxon>Bacilli</taxon>
        <taxon>Bacillales</taxon>
        <taxon>Sporolactobacillaceae</taxon>
        <taxon>Sporolactobacillus</taxon>
    </lineage>
</organism>
<dbReference type="EMBL" id="AWTC01000004">
    <property type="protein sequence ID" value="EST12737.1"/>
    <property type="molecule type" value="Genomic_DNA"/>
</dbReference>
<dbReference type="PATRIC" id="fig|1395513.3.peg.1061"/>
<dbReference type="Pfam" id="PF00440">
    <property type="entry name" value="TetR_N"/>
    <property type="match status" value="1"/>
</dbReference>
<dbReference type="eggNOG" id="COG1309">
    <property type="taxonomic scope" value="Bacteria"/>
</dbReference>
<feature type="domain" description="HTH tetR-type" evidence="3">
    <location>
        <begin position="18"/>
        <end position="78"/>
    </location>
</feature>
<dbReference type="PANTHER" id="PTHR43479:SF11">
    <property type="entry name" value="ACREF_ENVCD OPERON REPRESSOR-RELATED"/>
    <property type="match status" value="1"/>
</dbReference>
<evidence type="ECO:0000313" key="5">
    <source>
        <dbReference type="Proteomes" id="UP000018296"/>
    </source>
</evidence>
<keyword evidence="1 2" id="KW-0238">DNA-binding</keyword>
<dbReference type="OrthoDB" id="9814200at2"/>
<dbReference type="STRING" id="1395513.P343_05205"/>
<keyword evidence="5" id="KW-1185">Reference proteome</keyword>
<evidence type="ECO:0000313" key="4">
    <source>
        <dbReference type="EMBL" id="EST12737.1"/>
    </source>
</evidence>
<comment type="caution">
    <text evidence="4">The sequence shown here is derived from an EMBL/GenBank/DDBJ whole genome shotgun (WGS) entry which is preliminary data.</text>
</comment>
<dbReference type="InterPro" id="IPR009057">
    <property type="entry name" value="Homeodomain-like_sf"/>
</dbReference>
<evidence type="ECO:0000256" key="2">
    <source>
        <dbReference type="PROSITE-ProRule" id="PRU00335"/>
    </source>
</evidence>
<dbReference type="RefSeq" id="WP_023509341.1">
    <property type="nucleotide sequence ID" value="NZ_AWTC01000004.1"/>
</dbReference>
<reference evidence="4 5" key="1">
    <citation type="journal article" date="2013" name="Genome Announc.">
        <title>Genome Sequence of Sporolactobacillus laevolacticus DSM442, an Efficient Polymer-Grade D-Lactate Producer from Agricultural Waste Cottonseed as a Nitrogen Source.</title>
        <authorList>
            <person name="Wang H."/>
            <person name="Wang L."/>
            <person name="Ju J."/>
            <person name="Yu B."/>
            <person name="Ma Y."/>
        </authorList>
    </citation>
    <scope>NUCLEOTIDE SEQUENCE [LARGE SCALE GENOMIC DNA]</scope>
    <source>
        <strain evidence="4 5">DSM 442</strain>
    </source>
</reference>
<feature type="DNA-binding region" description="H-T-H motif" evidence="2">
    <location>
        <begin position="41"/>
        <end position="60"/>
    </location>
</feature>
<evidence type="ECO:0000256" key="1">
    <source>
        <dbReference type="ARBA" id="ARBA00023125"/>
    </source>
</evidence>
<dbReference type="PROSITE" id="PS50977">
    <property type="entry name" value="HTH_TETR_2"/>
    <property type="match status" value="1"/>
</dbReference>
<dbReference type="InterPro" id="IPR039536">
    <property type="entry name" value="TetR_C_Proteobacteria"/>
</dbReference>
<proteinExistence type="predicted"/>
<protein>
    <recommendedName>
        <fullName evidence="3">HTH tetR-type domain-containing protein</fullName>
    </recommendedName>
</protein>
<dbReference type="InterPro" id="IPR036271">
    <property type="entry name" value="Tet_transcr_reg_TetR-rel_C_sf"/>
</dbReference>
<dbReference type="PANTHER" id="PTHR43479">
    <property type="entry name" value="ACREF/ENVCD OPERON REPRESSOR-RELATED"/>
    <property type="match status" value="1"/>
</dbReference>
<dbReference type="SUPFAM" id="SSF46689">
    <property type="entry name" value="Homeodomain-like"/>
    <property type="match status" value="1"/>
</dbReference>
<dbReference type="GO" id="GO:0003677">
    <property type="term" value="F:DNA binding"/>
    <property type="evidence" value="ECO:0007669"/>
    <property type="project" value="UniProtKB-UniRule"/>
</dbReference>
<evidence type="ECO:0000259" key="3">
    <source>
        <dbReference type="PROSITE" id="PS50977"/>
    </source>
</evidence>
<dbReference type="PRINTS" id="PR00455">
    <property type="entry name" value="HTHTETR"/>
</dbReference>
<dbReference type="InterPro" id="IPR001647">
    <property type="entry name" value="HTH_TetR"/>
</dbReference>
<sequence length="215" mass="25268">MAGSSRKKSLTSRDLQAIERKKQLLESARDLFAEKGFHNTSSKEINRSIGMADGLLYYYFPEGKQQILDSIIQEATEYKFQLIRRLLQDVDQQAPIRDMLINLFRGMWETITSDTNRKTLMILFHEQPLLKKEQTTWVVDTFHAVIDQIATLLEKRVLNGELRPLNCKLMARQLASTFQSHIFERVFIMGEYELNEDSERYIIVNIDFLLECWQI</sequence>
<dbReference type="InterPro" id="IPR050624">
    <property type="entry name" value="HTH-type_Tx_Regulator"/>
</dbReference>
<dbReference type="Pfam" id="PF14246">
    <property type="entry name" value="TetR_C_7"/>
    <property type="match status" value="1"/>
</dbReference>
<dbReference type="AlphaFoldDB" id="V6IZ35"/>
<name>V6IZ35_9BACL</name>
<dbReference type="Proteomes" id="UP000018296">
    <property type="component" value="Unassembled WGS sequence"/>
</dbReference>
<dbReference type="SUPFAM" id="SSF48498">
    <property type="entry name" value="Tetracyclin repressor-like, C-terminal domain"/>
    <property type="match status" value="1"/>
</dbReference>